<protein>
    <submittedName>
        <fullName evidence="1">Uncharacterized protein</fullName>
    </submittedName>
</protein>
<dbReference type="Proteomes" id="UP000339249">
    <property type="component" value="Unassembled WGS sequence"/>
</dbReference>
<sequence>MRAAHSRSAATTDLNATRIRQCWQPAGGAGIVSGDCYTGNASLRLISGGSLRGVLCPQRQDRTYVLGFWYCTADGFSPAAQAGWQAVLRASGGETVASFSFDFAATQGEWRYGYLRLDLAAYAQSGVLQVVLEAINATAQAVLLDNVRFVPAQSRFAATAYSVKYRLRANQLGAGTMMRRYYYDRYNRSAGTSDDYLNAVSTLTYTFLSRQAHAAFAPG</sequence>
<accession>A0A4U9D1D4</accession>
<gene>
    <name evidence="1" type="ORF">NCTC9185_01350</name>
</gene>
<organism evidence="1 2">
    <name type="scientific">Raoultella terrigena</name>
    <name type="common">Klebsiella terrigena</name>
    <dbReference type="NCBI Taxonomy" id="577"/>
    <lineage>
        <taxon>Bacteria</taxon>
        <taxon>Pseudomonadati</taxon>
        <taxon>Pseudomonadota</taxon>
        <taxon>Gammaproteobacteria</taxon>
        <taxon>Enterobacterales</taxon>
        <taxon>Enterobacteriaceae</taxon>
        <taxon>Klebsiella/Raoultella group</taxon>
        <taxon>Raoultella</taxon>
    </lineage>
</organism>
<dbReference type="EMBL" id="CABDVU010000001">
    <property type="protein sequence ID" value="VTN09465.1"/>
    <property type="molecule type" value="Genomic_DNA"/>
</dbReference>
<proteinExistence type="predicted"/>
<dbReference type="AlphaFoldDB" id="A0A4U9D1D4"/>
<reference evidence="1 2" key="1">
    <citation type="submission" date="2019-04" db="EMBL/GenBank/DDBJ databases">
        <authorList>
            <consortium name="Pathogen Informatics"/>
        </authorList>
    </citation>
    <scope>NUCLEOTIDE SEQUENCE [LARGE SCALE GENOMIC DNA]</scope>
    <source>
        <strain evidence="1 2">NCTC9185</strain>
    </source>
</reference>
<name>A0A4U9D1D4_RAOTE</name>
<evidence type="ECO:0000313" key="2">
    <source>
        <dbReference type="Proteomes" id="UP000339249"/>
    </source>
</evidence>
<dbReference type="Gene3D" id="2.60.120.260">
    <property type="entry name" value="Galactose-binding domain-like"/>
    <property type="match status" value="1"/>
</dbReference>
<evidence type="ECO:0000313" key="1">
    <source>
        <dbReference type="EMBL" id="VTN09465.1"/>
    </source>
</evidence>